<evidence type="ECO:0000256" key="1">
    <source>
        <dbReference type="SAM" id="SignalP"/>
    </source>
</evidence>
<comment type="caution">
    <text evidence="2">The sequence shown here is derived from an EMBL/GenBank/DDBJ whole genome shotgun (WGS) entry which is preliminary data.</text>
</comment>
<gene>
    <name evidence="2" type="ORF">GQN54_09745</name>
</gene>
<protein>
    <recommendedName>
        <fullName evidence="4">Bacterial surface antigen (D15) domain-containing protein</fullName>
    </recommendedName>
</protein>
<accession>A0A6N9NKL9</accession>
<reference evidence="2 3" key="1">
    <citation type="submission" date="2019-12" db="EMBL/GenBank/DDBJ databases">
        <authorList>
            <person name="Zhao J."/>
        </authorList>
    </citation>
    <scope>NUCLEOTIDE SEQUENCE [LARGE SCALE GENOMIC DNA]</scope>
    <source>
        <strain evidence="2 3">S-15</strain>
    </source>
</reference>
<dbReference type="RefSeq" id="WP_160633350.1">
    <property type="nucleotide sequence ID" value="NZ_WWNE01000007.1"/>
</dbReference>
<sequence>MLLKKHISILFLLIGLNGFAQNDTIKITNGLDSNSTQYLTPIEYAFMFHEDTPWMLKGGVDSRESLFLAFERRIKGGFTANFSLMYANRLPYSGYSNVLIANIAARYYYNMRLRNKSRNTPFNLSGNYFSLGYEIKNNGTSNEKITRNSIEYINAERGLNSTYFLKWGMQRRYLKNGFIDAGIKAAYSSNGDYYNSFQLHSETSIGLAFAKDKSSLNDKKLCSVIKCFESDRSVFKFNITDLFEFQTTTDYSNFWLNPEISYEVKLGKSPFSISNTIKSSIDFYFNPYKNDNGNVTPGTAHINQSEPDYHYLLVNIGYLFETRYYFNLKNRILKGKTGNGLSADYISLGVYNYYQNNDYINYTSSALRGGDHFNFLQPQLNIGTQRFVGDRFFYDLGAGIRFTDLLDKVHPSNNRSGAEVLLRSKVGFRF</sequence>
<dbReference type="EMBL" id="WWNE01000007">
    <property type="protein sequence ID" value="NBG66399.1"/>
    <property type="molecule type" value="Genomic_DNA"/>
</dbReference>
<organism evidence="2 3">
    <name type="scientific">Acidiluteibacter ferrifornacis</name>
    <dbReference type="NCBI Taxonomy" id="2692424"/>
    <lineage>
        <taxon>Bacteria</taxon>
        <taxon>Pseudomonadati</taxon>
        <taxon>Bacteroidota</taxon>
        <taxon>Flavobacteriia</taxon>
        <taxon>Flavobacteriales</taxon>
        <taxon>Cryomorphaceae</taxon>
        <taxon>Acidiluteibacter</taxon>
    </lineage>
</organism>
<dbReference type="AlphaFoldDB" id="A0A6N9NKL9"/>
<evidence type="ECO:0000313" key="3">
    <source>
        <dbReference type="Proteomes" id="UP000470771"/>
    </source>
</evidence>
<name>A0A6N9NKL9_9FLAO</name>
<feature type="signal peptide" evidence="1">
    <location>
        <begin position="1"/>
        <end position="20"/>
    </location>
</feature>
<keyword evidence="3" id="KW-1185">Reference proteome</keyword>
<evidence type="ECO:0000313" key="2">
    <source>
        <dbReference type="EMBL" id="NBG66399.1"/>
    </source>
</evidence>
<keyword evidence="1" id="KW-0732">Signal</keyword>
<feature type="chain" id="PRO_5027080851" description="Bacterial surface antigen (D15) domain-containing protein" evidence="1">
    <location>
        <begin position="21"/>
        <end position="430"/>
    </location>
</feature>
<dbReference type="Proteomes" id="UP000470771">
    <property type="component" value="Unassembled WGS sequence"/>
</dbReference>
<proteinExistence type="predicted"/>
<evidence type="ECO:0008006" key="4">
    <source>
        <dbReference type="Google" id="ProtNLM"/>
    </source>
</evidence>